<evidence type="ECO:0000313" key="2">
    <source>
        <dbReference type="EMBL" id="KAK8238558.1"/>
    </source>
</evidence>
<feature type="region of interest" description="Disordered" evidence="1">
    <location>
        <begin position="152"/>
        <end position="171"/>
    </location>
</feature>
<feature type="compositionally biased region" description="Polar residues" evidence="1">
    <location>
        <begin position="208"/>
        <end position="227"/>
    </location>
</feature>
<protein>
    <submittedName>
        <fullName evidence="2">Uncharacterized protein</fullName>
    </submittedName>
</protein>
<feature type="region of interest" description="Disordered" evidence="1">
    <location>
        <begin position="180"/>
        <end position="237"/>
    </location>
</feature>
<sequence length="558" mass="60723">MTVENDYRDSLQVIQRIGADNLLDTSIQPRAVPHGRADSMKARIDEADTPRLRLLEWPRDVVRLLVKLHKICSGPEEVKSITLRFVHIRQNHTNLRQSLSAIREVQLMDLEAAMKATKEAKAANTPSEQNAAEHVASPLGQTVHNAMPFQKPKTHARHQSLFNSRWTPKNETTQALAVPSCGRISSGPKPTAPLGQPTALLLPDKSAHSNNSDQPLQVQAPTVSSGVVSPGPEESNLPEQISQFLPALKGDVAPVPLQSTSSEQPSQPFSTLNAAAPAFNQAIPLERPLQSLTVPSNDVSAVSLQSTPSDQSSQPLSTLNAAAPVFQQFIPLERPSQSLTVHSGDVSPVPLQFASSGQSPPHLPAPDAAVAPVLQQSMPLEQPIRSLPGLFEHLSLENDNPSSSPKVELPPAPFPTMKGINIQFGNLPSSAMASSNDAPAVDEKDFKLLQILKSYVTRLELIELHIGPANVNESQDSATGSYLTSLVRLNDNTAKLDVSSTDALHGNYQELIDFNAVWLVHWRLVVKNSLRKLYEHFQEHSSLHLDSDLQERIVALLT</sequence>
<evidence type="ECO:0000256" key="1">
    <source>
        <dbReference type="SAM" id="MobiDB-lite"/>
    </source>
</evidence>
<evidence type="ECO:0000313" key="3">
    <source>
        <dbReference type="Proteomes" id="UP001492380"/>
    </source>
</evidence>
<dbReference type="EMBL" id="JBBWRZ010000004">
    <property type="protein sequence ID" value="KAK8238558.1"/>
    <property type="molecule type" value="Genomic_DNA"/>
</dbReference>
<name>A0ABR1YUC8_9PEZI</name>
<reference evidence="2 3" key="1">
    <citation type="submission" date="2024-04" db="EMBL/GenBank/DDBJ databases">
        <title>Phyllosticta paracitricarpa is synonymous to the EU quarantine fungus P. citricarpa based on phylogenomic analyses.</title>
        <authorList>
            <consortium name="Lawrence Berkeley National Laboratory"/>
            <person name="Van Ingen-Buijs V.A."/>
            <person name="Van Westerhoven A.C."/>
            <person name="Haridas S."/>
            <person name="Skiadas P."/>
            <person name="Martin F."/>
            <person name="Groenewald J.Z."/>
            <person name="Crous P.W."/>
            <person name="Seidl M.F."/>
        </authorList>
    </citation>
    <scope>NUCLEOTIDE SEQUENCE [LARGE SCALE GENOMIC DNA]</scope>
    <source>
        <strain evidence="2 3">CBS 123374</strain>
    </source>
</reference>
<comment type="caution">
    <text evidence="2">The sequence shown here is derived from an EMBL/GenBank/DDBJ whole genome shotgun (WGS) entry which is preliminary data.</text>
</comment>
<feature type="compositionally biased region" description="Polar residues" evidence="1">
    <location>
        <begin position="160"/>
        <end position="171"/>
    </location>
</feature>
<proteinExistence type="predicted"/>
<accession>A0ABR1YUC8</accession>
<dbReference type="Proteomes" id="UP001492380">
    <property type="component" value="Unassembled WGS sequence"/>
</dbReference>
<keyword evidence="3" id="KW-1185">Reference proteome</keyword>
<gene>
    <name evidence="2" type="ORF">HDK90DRAFT_510174</name>
</gene>
<organism evidence="2 3">
    <name type="scientific">Phyllosticta capitalensis</name>
    <dbReference type="NCBI Taxonomy" id="121624"/>
    <lineage>
        <taxon>Eukaryota</taxon>
        <taxon>Fungi</taxon>
        <taxon>Dikarya</taxon>
        <taxon>Ascomycota</taxon>
        <taxon>Pezizomycotina</taxon>
        <taxon>Dothideomycetes</taxon>
        <taxon>Dothideomycetes incertae sedis</taxon>
        <taxon>Botryosphaeriales</taxon>
        <taxon>Phyllostictaceae</taxon>
        <taxon>Phyllosticta</taxon>
    </lineage>
</organism>